<gene>
    <name evidence="1" type="ORF">BRAD3257_0849</name>
</gene>
<dbReference type="KEGG" id="bvz:BRAD3257_0849"/>
<dbReference type="EMBL" id="LS398110">
    <property type="protein sequence ID" value="SPP92003.1"/>
    <property type="molecule type" value="Genomic_DNA"/>
</dbReference>
<accession>A0A2U3PS83</accession>
<sequence length="238" mass="26493">MHVLDWLDAGAFVSSINQMLQPSEFFVPQSGKRMPTGWDNPDEARFGKRSGGLIDPALDPQLLNWWLVNSSGANVPNWDLACQALHHENRTGLVLVEAKAYVREFTEGARGHGAGNEQNATRIAAAIDEAASELSRHAPGVRISSNAWYQFSNRIAWAWKLASLGIPTALVYLGFTGDESIARDLLKDDDHWRDVVISSTKDIFPPSLWDRFLDVGGTPLWFLLRSRACVRPSRSQHT</sequence>
<name>A0A2U3PS83_9BRAD</name>
<dbReference type="AlphaFoldDB" id="A0A2U3PS83"/>
<evidence type="ECO:0000313" key="1">
    <source>
        <dbReference type="EMBL" id="SPP92003.1"/>
    </source>
</evidence>
<proteinExistence type="predicted"/>
<reference evidence="1 2" key="1">
    <citation type="submission" date="2018-03" db="EMBL/GenBank/DDBJ databases">
        <authorList>
            <person name="Gully D."/>
        </authorList>
    </citation>
    <scope>NUCLEOTIDE SEQUENCE [LARGE SCALE GENOMIC DNA]</scope>
    <source>
        <strain evidence="1">ORS3257</strain>
    </source>
</reference>
<dbReference type="Proteomes" id="UP000246085">
    <property type="component" value="Chromosome BRAD3257"/>
</dbReference>
<dbReference type="RefSeq" id="WP_122400746.1">
    <property type="nucleotide sequence ID" value="NZ_LS398110.1"/>
</dbReference>
<protein>
    <submittedName>
        <fullName evidence="1">Uncharacterized protein</fullName>
    </submittedName>
</protein>
<organism evidence="1 2">
    <name type="scientific">Bradyrhizobium vignae</name>
    <dbReference type="NCBI Taxonomy" id="1549949"/>
    <lineage>
        <taxon>Bacteria</taxon>
        <taxon>Pseudomonadati</taxon>
        <taxon>Pseudomonadota</taxon>
        <taxon>Alphaproteobacteria</taxon>
        <taxon>Hyphomicrobiales</taxon>
        <taxon>Nitrobacteraceae</taxon>
        <taxon>Bradyrhizobium</taxon>
    </lineage>
</organism>
<evidence type="ECO:0000313" key="2">
    <source>
        <dbReference type="Proteomes" id="UP000246085"/>
    </source>
</evidence>